<evidence type="ECO:0000313" key="3">
    <source>
        <dbReference type="Proteomes" id="UP000231134"/>
    </source>
</evidence>
<evidence type="ECO:0000256" key="1">
    <source>
        <dbReference type="SAM" id="MobiDB-lite"/>
    </source>
</evidence>
<accession>A0A2M9AAQ7</accession>
<reference evidence="2 3" key="1">
    <citation type="submission" date="2017-11" db="EMBL/GenBank/DDBJ databases">
        <title>Animal gut microbial communities from fecal samples from Wisconsin, USA.</title>
        <authorList>
            <person name="Neumann A."/>
        </authorList>
    </citation>
    <scope>NUCLEOTIDE SEQUENCE [LARGE SCALE GENOMIC DNA]</scope>
    <source>
        <strain evidence="2 3">UWS3</strain>
    </source>
</reference>
<name>A0A2M9AAQ7_9BACT</name>
<keyword evidence="3" id="KW-1185">Reference proteome</keyword>
<protein>
    <submittedName>
        <fullName evidence="2">Uncharacterized protein</fullName>
    </submittedName>
</protein>
<feature type="region of interest" description="Disordered" evidence="1">
    <location>
        <begin position="164"/>
        <end position="185"/>
    </location>
</feature>
<gene>
    <name evidence="2" type="ORF">BGX16_2739</name>
</gene>
<sequence>MPLVHHQGHFFYRNLLNSLDQPRNCMADMIDDEELNVSEEKPNEDNIESAMKPRDYSLRRVLLWEPDENRRNCAIEVISGLLTGAFVDGVGTEEEALQKLDEELWDTFVVDFYNEGCSESEFIKKVNNYPNSILVALNLAPFTLPEERNRYKIEPLRKLFEIEKPKSEEEMAESSDDDSFDEEDS</sequence>
<dbReference type="EMBL" id="PGEX01000001">
    <property type="protein sequence ID" value="PJJ42697.1"/>
    <property type="molecule type" value="Genomic_DNA"/>
</dbReference>
<evidence type="ECO:0000313" key="2">
    <source>
        <dbReference type="EMBL" id="PJJ42697.1"/>
    </source>
</evidence>
<proteinExistence type="predicted"/>
<dbReference type="AlphaFoldDB" id="A0A2M9AAQ7"/>
<comment type="caution">
    <text evidence="2">The sequence shown here is derived from an EMBL/GenBank/DDBJ whole genome shotgun (WGS) entry which is preliminary data.</text>
</comment>
<dbReference type="Proteomes" id="UP000231134">
    <property type="component" value="Unassembled WGS sequence"/>
</dbReference>
<organism evidence="2 3">
    <name type="scientific">Hallerella succinigenes</name>
    <dbReference type="NCBI Taxonomy" id="1896222"/>
    <lineage>
        <taxon>Bacteria</taxon>
        <taxon>Pseudomonadati</taxon>
        <taxon>Fibrobacterota</taxon>
        <taxon>Fibrobacteria</taxon>
        <taxon>Fibrobacterales</taxon>
        <taxon>Fibrobacteraceae</taxon>
        <taxon>Hallerella</taxon>
    </lineage>
</organism>
<feature type="compositionally biased region" description="Acidic residues" evidence="1">
    <location>
        <begin position="170"/>
        <end position="185"/>
    </location>
</feature>